<reference evidence="2" key="1">
    <citation type="journal article" date="2020" name="Stud. Mycol.">
        <title>101 Dothideomycetes genomes: a test case for predicting lifestyles and emergence of pathogens.</title>
        <authorList>
            <person name="Haridas S."/>
            <person name="Albert R."/>
            <person name="Binder M."/>
            <person name="Bloem J."/>
            <person name="Labutti K."/>
            <person name="Salamov A."/>
            <person name="Andreopoulos B."/>
            <person name="Baker S."/>
            <person name="Barry K."/>
            <person name="Bills G."/>
            <person name="Bluhm B."/>
            <person name="Cannon C."/>
            <person name="Castanera R."/>
            <person name="Culley D."/>
            <person name="Daum C."/>
            <person name="Ezra D."/>
            <person name="Gonzalez J."/>
            <person name="Henrissat B."/>
            <person name="Kuo A."/>
            <person name="Liang C."/>
            <person name="Lipzen A."/>
            <person name="Lutzoni F."/>
            <person name="Magnuson J."/>
            <person name="Mondo S."/>
            <person name="Nolan M."/>
            <person name="Ohm R."/>
            <person name="Pangilinan J."/>
            <person name="Park H.-J."/>
            <person name="Ramirez L."/>
            <person name="Alfaro M."/>
            <person name="Sun H."/>
            <person name="Tritt A."/>
            <person name="Yoshinaga Y."/>
            <person name="Zwiers L.-H."/>
            <person name="Turgeon B."/>
            <person name="Goodwin S."/>
            <person name="Spatafora J."/>
            <person name="Crous P."/>
            <person name="Grigoriev I."/>
        </authorList>
    </citation>
    <scope>NUCLEOTIDE SEQUENCE</scope>
    <source>
        <strain evidence="2">CBS 379.55</strain>
    </source>
</reference>
<organism evidence="2 3">
    <name type="scientific">Westerdykella ornata</name>
    <dbReference type="NCBI Taxonomy" id="318751"/>
    <lineage>
        <taxon>Eukaryota</taxon>
        <taxon>Fungi</taxon>
        <taxon>Dikarya</taxon>
        <taxon>Ascomycota</taxon>
        <taxon>Pezizomycotina</taxon>
        <taxon>Dothideomycetes</taxon>
        <taxon>Pleosporomycetidae</taxon>
        <taxon>Pleosporales</taxon>
        <taxon>Sporormiaceae</taxon>
        <taxon>Westerdykella</taxon>
    </lineage>
</organism>
<dbReference type="InterPro" id="IPR036770">
    <property type="entry name" value="Ankyrin_rpt-contain_sf"/>
</dbReference>
<dbReference type="Pfam" id="PF12796">
    <property type="entry name" value="Ank_2"/>
    <property type="match status" value="1"/>
</dbReference>
<dbReference type="GeneID" id="54555906"/>
<gene>
    <name evidence="2" type="ORF">EI97DRAFT_501925</name>
</gene>
<protein>
    <submittedName>
        <fullName evidence="2">Uncharacterized protein</fullName>
    </submittedName>
</protein>
<dbReference type="SUPFAM" id="SSF48403">
    <property type="entry name" value="Ankyrin repeat"/>
    <property type="match status" value="1"/>
</dbReference>
<proteinExistence type="predicted"/>
<evidence type="ECO:0000313" key="2">
    <source>
        <dbReference type="EMBL" id="KAF2275322.1"/>
    </source>
</evidence>
<dbReference type="PROSITE" id="PS50088">
    <property type="entry name" value="ANK_REPEAT"/>
    <property type="match status" value="1"/>
</dbReference>
<dbReference type="EMBL" id="ML986497">
    <property type="protein sequence ID" value="KAF2275322.1"/>
    <property type="molecule type" value="Genomic_DNA"/>
</dbReference>
<evidence type="ECO:0000256" key="1">
    <source>
        <dbReference type="PROSITE-ProRule" id="PRU00023"/>
    </source>
</evidence>
<name>A0A6A6JFY1_WESOR</name>
<dbReference type="InterPro" id="IPR002110">
    <property type="entry name" value="Ankyrin_rpt"/>
</dbReference>
<accession>A0A6A6JFY1</accession>
<dbReference type="PROSITE" id="PS50297">
    <property type="entry name" value="ANK_REP_REGION"/>
    <property type="match status" value="1"/>
</dbReference>
<feature type="repeat" description="ANK" evidence="1">
    <location>
        <begin position="397"/>
        <end position="429"/>
    </location>
</feature>
<dbReference type="Gene3D" id="1.25.40.20">
    <property type="entry name" value="Ankyrin repeat-containing domain"/>
    <property type="match status" value="1"/>
</dbReference>
<evidence type="ECO:0000313" key="3">
    <source>
        <dbReference type="Proteomes" id="UP000800097"/>
    </source>
</evidence>
<dbReference type="AlphaFoldDB" id="A0A6A6JFY1"/>
<dbReference type="OrthoDB" id="3671334at2759"/>
<keyword evidence="3" id="KW-1185">Reference proteome</keyword>
<dbReference type="RefSeq" id="XP_033652861.1">
    <property type="nucleotide sequence ID" value="XM_033802731.1"/>
</dbReference>
<sequence>MHLLDFPLEVFQNVIHELVLDVGIAEAWRAYRPVCKTFAAEIYHDTFARQPMTSFENVDVEDFINGSEDNLRLLLLNRVNNALDAHCFLPERVRNTVTLLIQSQGEEDANGYLRAVYIEKLCAALAFRFKRRGCWGNIWPHGPDLTWILRNGMDYEKCVSTGHRGAFLLHRALFGPLNDVLGERIDAAAATNDPALFRTFLSQLANSRGWRDESLYEHPLQTSARFGYHKIIDELVNFERLSPAQAPTWFITWQWIDSAICTAIEFSQPEAITSLSKFYELPGRTVRSLSYSAWVLKAMKLKNDSALDSVLSINVGSRLRLTKQVFDQICKRGETELIDRVIRKGIVKTNRPYPQKDTDHGRRICPLVVAIQSGNPNMVSAVLAEADADGACKDLPRAISPLNYAISTYNFDIVKMLLEKGATISCKCDYGFCSLQLALAIEDKTIYDILRKALAKQGEVFPTYASARKSKGGFVLCFSP</sequence>
<dbReference type="Proteomes" id="UP000800097">
    <property type="component" value="Unassembled WGS sequence"/>
</dbReference>
<keyword evidence="1" id="KW-0040">ANK repeat</keyword>